<keyword evidence="2" id="KW-1133">Transmembrane helix</keyword>
<evidence type="ECO:0000256" key="2">
    <source>
        <dbReference type="SAM" id="Phobius"/>
    </source>
</evidence>
<name>A0A2V1E394_9PLEO</name>
<organism evidence="3 4">
    <name type="scientific">Periconia macrospinosa</name>
    <dbReference type="NCBI Taxonomy" id="97972"/>
    <lineage>
        <taxon>Eukaryota</taxon>
        <taxon>Fungi</taxon>
        <taxon>Dikarya</taxon>
        <taxon>Ascomycota</taxon>
        <taxon>Pezizomycotina</taxon>
        <taxon>Dothideomycetes</taxon>
        <taxon>Pleosporomycetidae</taxon>
        <taxon>Pleosporales</taxon>
        <taxon>Massarineae</taxon>
        <taxon>Periconiaceae</taxon>
        <taxon>Periconia</taxon>
    </lineage>
</organism>
<accession>A0A2V1E394</accession>
<gene>
    <name evidence="3" type="ORF">DM02DRAFT_624689</name>
</gene>
<evidence type="ECO:0000313" key="3">
    <source>
        <dbReference type="EMBL" id="PVI04622.1"/>
    </source>
</evidence>
<keyword evidence="2" id="KW-0812">Transmembrane</keyword>
<dbReference type="EMBL" id="KZ805319">
    <property type="protein sequence ID" value="PVI04622.1"/>
    <property type="molecule type" value="Genomic_DNA"/>
</dbReference>
<keyword evidence="4" id="KW-1185">Reference proteome</keyword>
<evidence type="ECO:0000313" key="4">
    <source>
        <dbReference type="Proteomes" id="UP000244855"/>
    </source>
</evidence>
<dbReference type="Proteomes" id="UP000244855">
    <property type="component" value="Unassembled WGS sequence"/>
</dbReference>
<evidence type="ECO:0000256" key="1">
    <source>
        <dbReference type="SAM" id="MobiDB-lite"/>
    </source>
</evidence>
<feature type="transmembrane region" description="Helical" evidence="2">
    <location>
        <begin position="85"/>
        <end position="106"/>
    </location>
</feature>
<protein>
    <submittedName>
        <fullName evidence="3">Uncharacterized protein</fullName>
    </submittedName>
</protein>
<keyword evidence="2" id="KW-0472">Membrane</keyword>
<dbReference type="AlphaFoldDB" id="A0A2V1E394"/>
<sequence length="159" mass="18330">MIIKLSSLSFAFQSPKQTPTTDKDAEATHIPSPPLKLKLREEDAAPQPWDPSDPNNMHAIPLSEVPDKWRPKMVGNDIEDKYKDVIILVAAVFLAGALVIIGAAIVRCLYNHECFWQSEGCCAERRKRKEAKRREQRRLKEDRKRISWLSTTHSYREYV</sequence>
<proteinExistence type="predicted"/>
<reference evidence="3 4" key="1">
    <citation type="journal article" date="2018" name="Sci. Rep.">
        <title>Comparative genomics provides insights into the lifestyle and reveals functional heterogeneity of dark septate endophytic fungi.</title>
        <authorList>
            <person name="Knapp D.G."/>
            <person name="Nemeth J.B."/>
            <person name="Barry K."/>
            <person name="Hainaut M."/>
            <person name="Henrissat B."/>
            <person name="Johnson J."/>
            <person name="Kuo A."/>
            <person name="Lim J.H.P."/>
            <person name="Lipzen A."/>
            <person name="Nolan M."/>
            <person name="Ohm R.A."/>
            <person name="Tamas L."/>
            <person name="Grigoriev I.V."/>
            <person name="Spatafora J.W."/>
            <person name="Nagy L.G."/>
            <person name="Kovacs G.M."/>
        </authorList>
    </citation>
    <scope>NUCLEOTIDE SEQUENCE [LARGE SCALE GENOMIC DNA]</scope>
    <source>
        <strain evidence="3 4">DSE2036</strain>
    </source>
</reference>
<feature type="region of interest" description="Disordered" evidence="1">
    <location>
        <begin position="13"/>
        <end position="62"/>
    </location>
</feature>